<dbReference type="EMBL" id="CP006019">
    <property type="protein sequence ID" value="AIF69579.1"/>
    <property type="molecule type" value="Genomic_DNA"/>
</dbReference>
<evidence type="ECO:0000256" key="1">
    <source>
        <dbReference type="SAM" id="Phobius"/>
    </source>
</evidence>
<dbReference type="KEGG" id="ppac:PAP_05895"/>
<keyword evidence="1" id="KW-0812">Transmembrane</keyword>
<dbReference type="HOGENOM" id="CLU_167326_0_0_2"/>
<dbReference type="OrthoDB" id="101795at2157"/>
<dbReference type="STRING" id="1343739.PAP_05895"/>
<dbReference type="AlphaFoldDB" id="A0A075LTD9"/>
<proteinExistence type="predicted"/>
<gene>
    <name evidence="2" type="ORF">PAP_05895</name>
</gene>
<keyword evidence="1" id="KW-0472">Membrane</keyword>
<keyword evidence="3" id="KW-1185">Reference proteome</keyword>
<organism evidence="2 3">
    <name type="scientific">Palaeococcus pacificus DY20341</name>
    <dbReference type="NCBI Taxonomy" id="1343739"/>
    <lineage>
        <taxon>Archaea</taxon>
        <taxon>Methanobacteriati</taxon>
        <taxon>Methanobacteriota</taxon>
        <taxon>Thermococci</taxon>
        <taxon>Thermococcales</taxon>
        <taxon>Thermococcaceae</taxon>
        <taxon>Palaeococcus</taxon>
    </lineage>
</organism>
<sequence length="107" mass="11867">MKLSIYLLFLQAFFLLYYFIKASGVSAYTYLAFGVLNFVLAWGLIRGERRAVKATLIYKGIDLFFSILMLMAGSLGAGISALIDFVIIHDLVGLFGQGKEEGEVVEE</sequence>
<dbReference type="GeneID" id="24842302"/>
<reference evidence="2 3" key="2">
    <citation type="journal article" date="2015" name="Genome Announc.">
        <title>Complete Genome Sequence of Hyperthermophilic Piezophilic Archaeon Palaeococcus pacificus DY20341T, Isolated from Deep-Sea Hydrothermal Sediments.</title>
        <authorList>
            <person name="Zeng X."/>
            <person name="Jebbar M."/>
            <person name="Shao Z."/>
        </authorList>
    </citation>
    <scope>NUCLEOTIDE SEQUENCE [LARGE SCALE GENOMIC DNA]</scope>
    <source>
        <strain evidence="2 3">DY20341</strain>
    </source>
</reference>
<dbReference type="eggNOG" id="arCOG05747">
    <property type="taxonomic scope" value="Archaea"/>
</dbReference>
<evidence type="ECO:0000313" key="2">
    <source>
        <dbReference type="EMBL" id="AIF69579.1"/>
    </source>
</evidence>
<dbReference type="Proteomes" id="UP000027981">
    <property type="component" value="Chromosome"/>
</dbReference>
<dbReference type="RefSeq" id="WP_048165122.1">
    <property type="nucleotide sequence ID" value="NZ_CP006019.1"/>
</dbReference>
<accession>A0A075LTD9</accession>
<feature type="transmembrane region" description="Helical" evidence="1">
    <location>
        <begin position="65"/>
        <end position="88"/>
    </location>
</feature>
<name>A0A075LTD9_9EURY</name>
<evidence type="ECO:0000313" key="3">
    <source>
        <dbReference type="Proteomes" id="UP000027981"/>
    </source>
</evidence>
<feature type="transmembrane region" description="Helical" evidence="1">
    <location>
        <begin position="27"/>
        <end position="45"/>
    </location>
</feature>
<protein>
    <submittedName>
        <fullName evidence="2">Uncharacterized protein</fullName>
    </submittedName>
</protein>
<feature type="transmembrane region" description="Helical" evidence="1">
    <location>
        <begin position="5"/>
        <end position="21"/>
    </location>
</feature>
<reference evidence="3" key="1">
    <citation type="submission" date="2013-06" db="EMBL/GenBank/DDBJ databases">
        <title>Complete Genome Sequence of Hyperthermophilic Palaeococcus pacificus DY20341T, Isolated from a Deep-Sea Hydrothermal Sediments.</title>
        <authorList>
            <person name="Zeng X."/>
            <person name="Shao Z."/>
        </authorList>
    </citation>
    <scope>NUCLEOTIDE SEQUENCE [LARGE SCALE GENOMIC DNA]</scope>
    <source>
        <strain evidence="3">DY20341</strain>
    </source>
</reference>
<keyword evidence="1" id="KW-1133">Transmembrane helix</keyword>